<dbReference type="SMART" id="SM00943">
    <property type="entry name" value="Prim-Pol"/>
    <property type="match status" value="1"/>
</dbReference>
<feature type="domain" description="DNA primase/polymerase bifunctional N-terminal" evidence="1">
    <location>
        <begin position="10"/>
        <end position="179"/>
    </location>
</feature>
<dbReference type="Proteomes" id="UP000438991">
    <property type="component" value="Unassembled WGS sequence"/>
</dbReference>
<proteinExistence type="predicted"/>
<protein>
    <recommendedName>
        <fullName evidence="1">DNA primase/polymerase bifunctional N-terminal domain-containing protein</fullName>
    </recommendedName>
</protein>
<dbReference type="AlphaFoldDB" id="A0A9X4XK80"/>
<name>A0A9X4XK80_9BRAD</name>
<dbReference type="Pfam" id="PF09250">
    <property type="entry name" value="Prim-Pol"/>
    <property type="match status" value="1"/>
</dbReference>
<evidence type="ECO:0000259" key="1">
    <source>
        <dbReference type="SMART" id="SM00943"/>
    </source>
</evidence>
<dbReference type="CDD" id="cd04859">
    <property type="entry name" value="Prim_Pol"/>
    <property type="match status" value="1"/>
</dbReference>
<dbReference type="InterPro" id="IPR027417">
    <property type="entry name" value="P-loop_NTPase"/>
</dbReference>
<dbReference type="SUPFAM" id="SSF56747">
    <property type="entry name" value="Prim-pol domain"/>
    <property type="match status" value="1"/>
</dbReference>
<gene>
    <name evidence="2" type="ORF">GJ689_10425</name>
</gene>
<reference evidence="2 3" key="1">
    <citation type="submission" date="2019-11" db="EMBL/GenBank/DDBJ databases">
        <title>Whole-genome sequence of Rhodoplanes serenus DSM 18633, type strain.</title>
        <authorList>
            <person name="Kyndt J.A."/>
            <person name="Meyer T.E."/>
        </authorList>
    </citation>
    <scope>NUCLEOTIDE SEQUENCE [LARGE SCALE GENOMIC DNA]</scope>
    <source>
        <strain evidence="2 3">DSM 18633</strain>
    </source>
</reference>
<evidence type="ECO:0000313" key="2">
    <source>
        <dbReference type="EMBL" id="MTW16620.1"/>
    </source>
</evidence>
<dbReference type="EMBL" id="WNKV01000007">
    <property type="protein sequence ID" value="MTW16620.1"/>
    <property type="molecule type" value="Genomic_DNA"/>
</dbReference>
<evidence type="ECO:0000313" key="3">
    <source>
        <dbReference type="Proteomes" id="UP000438991"/>
    </source>
</evidence>
<dbReference type="RefSeq" id="WP_155479552.1">
    <property type="nucleotide sequence ID" value="NZ_WNKV01000007.1"/>
</dbReference>
<dbReference type="SUPFAM" id="SSF52540">
    <property type="entry name" value="P-loop containing nucleoside triphosphate hydrolases"/>
    <property type="match status" value="1"/>
</dbReference>
<accession>A0A9X4XK80</accession>
<dbReference type="InterPro" id="IPR015330">
    <property type="entry name" value="DNA_primase/pol_bifunc_N"/>
</dbReference>
<comment type="caution">
    <text evidence="2">The sequence shown here is derived from an EMBL/GenBank/DDBJ whole genome shotgun (WGS) entry which is preliminary data.</text>
</comment>
<organism evidence="2 3">
    <name type="scientific">Rhodoplanes serenus</name>
    <dbReference type="NCBI Taxonomy" id="200615"/>
    <lineage>
        <taxon>Bacteria</taxon>
        <taxon>Pseudomonadati</taxon>
        <taxon>Pseudomonadota</taxon>
        <taxon>Alphaproteobacteria</taxon>
        <taxon>Hyphomicrobiales</taxon>
        <taxon>Nitrobacteraceae</taxon>
        <taxon>Rhodoplanes</taxon>
    </lineage>
</organism>
<sequence length="1160" mass="125607">MEASPFARFAPRLIAHGYNPLTIEPGKKSPGGYDRADGWRPMWKWSEWCNKPIPENILRGWSAWPDAGIGVACGFNGLVAVDIDRDDLLDVILPLLPRAHVAKRGSKGATLFYRGNAGVIRTNHFRTADGAGLLDILSHGSQTVIPPTLHPAGVEYTWTTDFMLWDLRVDELESLPDSIAEVIGEALKPFGFEAPREKPASTTSSPAALKAVAAGRAGGGASDGVSRWRRVNDAALANIPAWVLELALPKGRFQGRAYRAVAPWRASSSGRQEAKRGANLSVHPDGIVDHGTGETFTAIDLVMKALGKERDDAAQWLCGHLGLDWSALVAEGRAAGWDDVEADKAALPTFPDRTVSPAEARALIGTELDRYFGEQVPAERGAWWAQHNLVALYELEHRVIPFALASHALRHLRPEAVLIKGEPGVGKSTLVQQCVVGLVRSGLRIAYAVQSLRLAKAVAADFQKLGIDARAYRGFEKPDPETPGYLPIDDETKRDAAITMCRDVQARKAALAVGASSKHVCGSDNSEVRCPHYSVCGYNRQKIGQPDVWILPHALLAGPWPDFIPPLDVLIIDESFLGSMIGDAVAVPLESILDDHVIRHADGTVDIQDTFTLRNRRAALHRALAGLPDGAHVTAAALEAAGLYSLAAWKAIGLEWSRRPPVELYPAMPTAARNAIVAKSSDAYASVRLMVDIWTEVARVLDSGATSGSLRVQGRGDSRQLIVKPLRRLADELHGNSILMLDATPPTVEQLQNVLGCRVCVAVDQPVARSEHSYLIQVVDAPVSASKLGLLEKVDDTGSVVEQGKRAREHIHNLTCFMAALWPQKAVGFFAQKALEAEQSERRLPPNVRTGHFQGVTGLNDWSDAASVISVGRTLPAVREAEAEAAVTFCGPVAAVAADAHGRTRYRQERAYIRLAGGSAHPVDVLRHPDPHVEAVRRQACEDAVMQTLARDRALSRGAANPLVSVLIADIVLDLSVDVVVRWREMSWAWRTPAEVSRAGVLFVGWRENKRAYPGVSQDDAKHVAAVAGAFAADGSWVAFPYKESTCKRFPPNCRGRVVRYQKEGARQKPGTAVILPNGPQSPAEIHEWLEARLGCELAKLEVGRMPPDRLMFTSAWKRAQEAYANDNAANATPHWHGGVVELANDDAPLVYGGPGTAAA</sequence>